<organism evidence="12 13">
    <name type="scientific">Thermovirga lienii (strain ATCC BAA-1197 / DSM 17291 / Cas60314)</name>
    <dbReference type="NCBI Taxonomy" id="580340"/>
    <lineage>
        <taxon>Bacteria</taxon>
        <taxon>Thermotogati</taxon>
        <taxon>Synergistota</taxon>
        <taxon>Synergistia</taxon>
        <taxon>Synergistales</taxon>
        <taxon>Thermovirgaceae</taxon>
        <taxon>Thermovirga</taxon>
    </lineage>
</organism>
<evidence type="ECO:0000256" key="3">
    <source>
        <dbReference type="ARBA" id="ARBA00022763"/>
    </source>
</evidence>
<dbReference type="InterPro" id="IPR005118">
    <property type="entry name" value="TRCF_C"/>
</dbReference>
<evidence type="ECO:0000256" key="1">
    <source>
        <dbReference type="ARBA" id="ARBA00022490"/>
    </source>
</evidence>
<keyword evidence="6 9" id="KW-0067">ATP-binding</keyword>
<dbReference type="InterPro" id="IPR047112">
    <property type="entry name" value="RecG/Mfd"/>
</dbReference>
<dbReference type="eggNOG" id="COG1197">
    <property type="taxonomic scope" value="Bacteria"/>
</dbReference>
<dbReference type="Proteomes" id="UP000005868">
    <property type="component" value="Chromosome"/>
</dbReference>
<dbReference type="GO" id="GO:0005737">
    <property type="term" value="C:cytoplasm"/>
    <property type="evidence" value="ECO:0007669"/>
    <property type="project" value="UniProtKB-SubCell"/>
</dbReference>
<feature type="domain" description="Helicase C-terminal" evidence="11">
    <location>
        <begin position="705"/>
        <end position="859"/>
    </location>
</feature>
<keyword evidence="5 12" id="KW-0347">Helicase</keyword>
<dbReference type="InterPro" id="IPR014001">
    <property type="entry name" value="Helicase_ATP-bd"/>
</dbReference>
<dbReference type="SMART" id="SM01058">
    <property type="entry name" value="CarD_TRCF"/>
    <property type="match status" value="1"/>
</dbReference>
<evidence type="ECO:0000256" key="9">
    <source>
        <dbReference type="HAMAP-Rule" id="MF_00969"/>
    </source>
</evidence>
<keyword evidence="7 9" id="KW-0238">DNA-binding</keyword>
<dbReference type="InterPro" id="IPR011545">
    <property type="entry name" value="DEAD/DEAH_box_helicase_dom"/>
</dbReference>
<dbReference type="InterPro" id="IPR041471">
    <property type="entry name" value="UvrB_inter"/>
</dbReference>
<dbReference type="SUPFAM" id="SSF143517">
    <property type="entry name" value="TRCF domain-like"/>
    <property type="match status" value="1"/>
</dbReference>
<dbReference type="GO" id="GO:0016787">
    <property type="term" value="F:hydrolase activity"/>
    <property type="evidence" value="ECO:0007669"/>
    <property type="project" value="UniProtKB-KW"/>
</dbReference>
<dbReference type="EC" id="3.6.4.-" evidence="9"/>
<dbReference type="InterPro" id="IPR004576">
    <property type="entry name" value="Mfd"/>
</dbReference>
<dbReference type="PANTHER" id="PTHR47964">
    <property type="entry name" value="ATP-DEPENDENT DNA HELICASE HOMOLOG RECG, CHLOROPLASTIC"/>
    <property type="match status" value="1"/>
</dbReference>
<dbReference type="PANTHER" id="PTHR47964:SF1">
    <property type="entry name" value="ATP-DEPENDENT DNA HELICASE HOMOLOG RECG, CHLOROPLASTIC"/>
    <property type="match status" value="1"/>
</dbReference>
<reference evidence="12 13" key="2">
    <citation type="journal article" date="2012" name="Stand. Genomic Sci.">
        <title>Genome sequence of the moderately thermophilic, amino-acid-degrading and sulfur-reducing bacterium Thermovirga lienii type strain (Cas60314(T)).</title>
        <authorList>
            <person name="Goker M."/>
            <person name="Saunders E."/>
            <person name="Lapidus A."/>
            <person name="Nolan M."/>
            <person name="Lucas S."/>
            <person name="Hammon N."/>
            <person name="Deshpande S."/>
            <person name="Cheng J.F."/>
            <person name="Han C."/>
            <person name="Tapia R."/>
            <person name="Goodwin L.A."/>
            <person name="Pitluck S."/>
            <person name="Liolios K."/>
            <person name="Mavromatis K."/>
            <person name="Pagani I."/>
            <person name="Ivanova N."/>
            <person name="Mikhailova N."/>
            <person name="Pati A."/>
            <person name="Chen A."/>
            <person name="Palaniappan K."/>
            <person name="Land M."/>
            <person name="Chang Y.J."/>
            <person name="Jeffries C.D."/>
            <person name="Brambilla E.M."/>
            <person name="Rohde M."/>
            <person name="Spring S."/>
            <person name="Detter J.C."/>
            <person name="Woyke T."/>
            <person name="Bristow J."/>
            <person name="Eisen J.A."/>
            <person name="Markowitz V."/>
            <person name="Hugenholtz P."/>
            <person name="Kyrpides N.C."/>
            <person name="Klenk H.P."/>
        </authorList>
    </citation>
    <scope>NUCLEOTIDE SEQUENCE [LARGE SCALE GENOMIC DNA]</scope>
    <source>
        <strain evidence="13">ATCC BAA-1197 / DSM 17291 / Cas60314</strain>
    </source>
</reference>
<dbReference type="PROSITE" id="PS51192">
    <property type="entry name" value="HELICASE_ATP_BIND_1"/>
    <property type="match status" value="1"/>
</dbReference>
<dbReference type="KEGG" id="tli:Tlie_0771"/>
<dbReference type="Gene3D" id="3.30.2060.10">
    <property type="entry name" value="Penicillin-binding protein 1b domain"/>
    <property type="match status" value="1"/>
</dbReference>
<reference evidence="13" key="1">
    <citation type="submission" date="2011-10" db="EMBL/GenBank/DDBJ databases">
        <title>The complete genome of chromosome of Thermovirga lienii DSM 17291.</title>
        <authorList>
            <consortium name="US DOE Joint Genome Institute (JGI-PGF)"/>
            <person name="Lucas S."/>
            <person name="Copeland A."/>
            <person name="Lapidus A."/>
            <person name="Glavina del Rio T."/>
            <person name="Dalin E."/>
            <person name="Tice H."/>
            <person name="Bruce D."/>
            <person name="Goodwin L."/>
            <person name="Pitluck S."/>
            <person name="Peters L."/>
            <person name="Mikhailova N."/>
            <person name="Saunders E."/>
            <person name="Kyrpides N."/>
            <person name="Mavromatis K."/>
            <person name="Ivanova N."/>
            <person name="Last F.I."/>
            <person name="Brettin T."/>
            <person name="Detter J.C."/>
            <person name="Han C."/>
            <person name="Larimer F."/>
            <person name="Land M."/>
            <person name="Hauser L."/>
            <person name="Markowitz V."/>
            <person name="Cheng J.-F."/>
            <person name="Hugenholtz P."/>
            <person name="Woyke T."/>
            <person name="Wu D."/>
            <person name="Spring S."/>
            <person name="Schroeder M."/>
            <person name="Brambilla E.-M."/>
            <person name="Klenk H.-P."/>
            <person name="Eisen J.A."/>
        </authorList>
    </citation>
    <scope>NUCLEOTIDE SEQUENCE [LARGE SCALE GENOMIC DNA]</scope>
    <source>
        <strain evidence="13">ATCC BAA-1197 / DSM 17291 / Cas60314</strain>
    </source>
</reference>
<name>G7V9F4_THELD</name>
<dbReference type="SMART" id="SM00982">
    <property type="entry name" value="TRCF"/>
    <property type="match status" value="1"/>
</dbReference>
<keyword evidence="3 9" id="KW-0227">DNA damage</keyword>
<dbReference type="Gene3D" id="3.90.1150.50">
    <property type="entry name" value="Transcription-repair-coupling factor, D7 domain"/>
    <property type="match status" value="1"/>
</dbReference>
<dbReference type="SMART" id="SM00487">
    <property type="entry name" value="DEXDc"/>
    <property type="match status" value="1"/>
</dbReference>
<keyword evidence="4 9" id="KW-0378">Hydrolase</keyword>
<dbReference type="HOGENOM" id="CLU_005122_1_3_0"/>
<dbReference type="OrthoDB" id="9804325at2"/>
<evidence type="ECO:0000313" key="13">
    <source>
        <dbReference type="Proteomes" id="UP000005868"/>
    </source>
</evidence>
<dbReference type="Gene3D" id="2.40.10.170">
    <property type="match status" value="1"/>
</dbReference>
<evidence type="ECO:0000259" key="11">
    <source>
        <dbReference type="PROSITE" id="PS51194"/>
    </source>
</evidence>
<dbReference type="GO" id="GO:0003684">
    <property type="term" value="F:damaged DNA binding"/>
    <property type="evidence" value="ECO:0007669"/>
    <property type="project" value="InterPro"/>
</dbReference>
<dbReference type="HAMAP" id="MF_00969">
    <property type="entry name" value="TRCF"/>
    <property type="match status" value="1"/>
</dbReference>
<dbReference type="Pfam" id="PF17757">
    <property type="entry name" value="UvrB_inter"/>
    <property type="match status" value="1"/>
</dbReference>
<dbReference type="PROSITE" id="PS51194">
    <property type="entry name" value="HELICASE_CTER"/>
    <property type="match status" value="1"/>
</dbReference>
<dbReference type="CDD" id="cd17991">
    <property type="entry name" value="DEXHc_TRCF"/>
    <property type="match status" value="1"/>
</dbReference>
<dbReference type="Pfam" id="PF02559">
    <property type="entry name" value="CarD_TRCF_RID"/>
    <property type="match status" value="1"/>
</dbReference>
<dbReference type="STRING" id="580340.Tlie_0771"/>
<feature type="domain" description="Helicase ATP-binding" evidence="10">
    <location>
        <begin position="523"/>
        <end position="684"/>
    </location>
</feature>
<dbReference type="SUPFAM" id="SSF52540">
    <property type="entry name" value="P-loop containing nucleoside triphosphate hydrolases"/>
    <property type="match status" value="3"/>
</dbReference>
<evidence type="ECO:0000256" key="8">
    <source>
        <dbReference type="ARBA" id="ARBA00023204"/>
    </source>
</evidence>
<gene>
    <name evidence="9" type="primary">mfd</name>
    <name evidence="12" type="ordered locus">Tlie_0771</name>
</gene>
<dbReference type="Pfam" id="PF00270">
    <property type="entry name" value="DEAD"/>
    <property type="match status" value="1"/>
</dbReference>
<dbReference type="InterPro" id="IPR037235">
    <property type="entry name" value="TRCF-like_C_D7"/>
</dbReference>
<dbReference type="GO" id="GO:0003678">
    <property type="term" value="F:DNA helicase activity"/>
    <property type="evidence" value="ECO:0007669"/>
    <property type="project" value="TreeGrafter"/>
</dbReference>
<dbReference type="InterPro" id="IPR036101">
    <property type="entry name" value="CarD-like/TRCF_RID_sf"/>
</dbReference>
<comment type="subcellular location">
    <subcellularLocation>
        <location evidence="9">Cytoplasm</location>
    </subcellularLocation>
</comment>
<dbReference type="InterPro" id="IPR003711">
    <property type="entry name" value="CarD-like/TRCF_RID"/>
</dbReference>
<proteinExistence type="inferred from homology"/>
<accession>G7V9F4</accession>
<comment type="similarity">
    <text evidence="9">In the C-terminal section; belongs to the helicase family. RecG subfamily.</text>
</comment>
<dbReference type="EMBL" id="CP003096">
    <property type="protein sequence ID" value="AER66504.1"/>
    <property type="molecule type" value="Genomic_DNA"/>
</dbReference>
<keyword evidence="8 9" id="KW-0234">DNA repair</keyword>
<comment type="function">
    <text evidence="9">Couples transcription and DNA repair by recognizing RNA polymerase (RNAP) stalled at DNA lesions. Mediates ATP-dependent release of RNAP and its truncated transcript from the DNA, and recruitment of nucleotide excision repair machinery to the damaged site.</text>
</comment>
<evidence type="ECO:0000313" key="12">
    <source>
        <dbReference type="EMBL" id="AER66504.1"/>
    </source>
</evidence>
<evidence type="ECO:0000256" key="6">
    <source>
        <dbReference type="ARBA" id="ARBA00022840"/>
    </source>
</evidence>
<evidence type="ECO:0000259" key="10">
    <source>
        <dbReference type="PROSITE" id="PS51192"/>
    </source>
</evidence>
<dbReference type="Gene3D" id="3.40.50.300">
    <property type="entry name" value="P-loop containing nucleotide triphosphate hydrolases"/>
    <property type="match status" value="2"/>
</dbReference>
<protein>
    <recommendedName>
        <fullName evidence="9">Transcription-repair-coupling factor</fullName>
        <shortName evidence="9">TRCF</shortName>
        <ecNumber evidence="9">3.6.4.-</ecNumber>
    </recommendedName>
</protein>
<dbReference type="Pfam" id="PF03461">
    <property type="entry name" value="TRCF"/>
    <property type="match status" value="1"/>
</dbReference>
<evidence type="ECO:0000256" key="2">
    <source>
        <dbReference type="ARBA" id="ARBA00022741"/>
    </source>
</evidence>
<dbReference type="AlphaFoldDB" id="G7V9F4"/>
<dbReference type="GO" id="GO:0000716">
    <property type="term" value="P:transcription-coupled nucleotide-excision repair, DNA damage recognition"/>
    <property type="evidence" value="ECO:0007669"/>
    <property type="project" value="UniProtKB-UniRule"/>
</dbReference>
<keyword evidence="2 9" id="KW-0547">Nucleotide-binding</keyword>
<evidence type="ECO:0000256" key="7">
    <source>
        <dbReference type="ARBA" id="ARBA00023125"/>
    </source>
</evidence>
<keyword evidence="13" id="KW-1185">Reference proteome</keyword>
<keyword evidence="1 9" id="KW-0963">Cytoplasm</keyword>
<dbReference type="SUPFAM" id="SSF141259">
    <property type="entry name" value="CarD-like"/>
    <property type="match status" value="1"/>
</dbReference>
<comment type="similarity">
    <text evidence="9">In the N-terminal section; belongs to the UvrB family.</text>
</comment>
<dbReference type="InterPro" id="IPR001650">
    <property type="entry name" value="Helicase_C-like"/>
</dbReference>
<evidence type="ECO:0000256" key="4">
    <source>
        <dbReference type="ARBA" id="ARBA00022801"/>
    </source>
</evidence>
<dbReference type="InterPro" id="IPR027417">
    <property type="entry name" value="P-loop_NTPase"/>
</dbReference>
<dbReference type="SMART" id="SM00490">
    <property type="entry name" value="HELICc"/>
    <property type="match status" value="1"/>
</dbReference>
<dbReference type="Pfam" id="PF00271">
    <property type="entry name" value="Helicase_C"/>
    <property type="match status" value="1"/>
</dbReference>
<dbReference type="GO" id="GO:0006355">
    <property type="term" value="P:regulation of DNA-templated transcription"/>
    <property type="evidence" value="ECO:0007669"/>
    <property type="project" value="UniProtKB-UniRule"/>
</dbReference>
<dbReference type="GO" id="GO:0005524">
    <property type="term" value="F:ATP binding"/>
    <property type="evidence" value="ECO:0007669"/>
    <property type="project" value="UniProtKB-UniRule"/>
</dbReference>
<evidence type="ECO:0000256" key="5">
    <source>
        <dbReference type="ARBA" id="ARBA00022806"/>
    </source>
</evidence>
<sequence length="1041" mass="118468">MVRYINNLKDLDEKEHKDRSRIHLKGKTSALAWISRGLTPPVLFVLPDKRTQEDFLVDWASISGKDKETSVLLELPLTQEGFENEALKIKRGQTLVDWNNDKGYMVATSSSLMAPFILPGRVFQVKRRSLVDRDELLEWLSKEGYERVDIVWLPGQYVSRGSIVDVFSPGDKNPVRIEFFDDAVESVRFFRIEDQRSIELVDEVCLLSLKGRGKTPLRDLIPLDTKVVLYEPSEIDKNASDWRWLAEAIYKDAKGGDLVPLSWGEVLRSFSDVKVFEVTKNLALADFRTKIEEIPPFKGDVRAYRDFVRYWIGKSYDVHVFCSDKDEILLEHNNSICVKTGKITGGFIDHCSQVVYLSEFELHGIPIANEREVSSGPPLEWNELVARSTYVVHEDYGIAKNLGLETLTIDGMSTDFVVLEFTEKKRLMVPLLQLYKITPYYVPETLEVKLDSLRGKAWAKSKAKARERAQKAAEMLVAMYSQRETIKAKPCSKDGEIIKKLESDCPFPLTKDQEKAVMAIKKDLESDRPMDRLLVGDVGIGKTEVAIRAAVKMVENGRQVFVLAPTTILSQQHYRTFKIRCAGLPINIEHISRFSSSSEERRIKEKLASGEVDILIGTHKLLQKDVKVKDLGLVIIDEEHRFGVLHKELPKFIDPSVHVLTMTATPIPRTLYLALGGLRDLSIINTQPYRRKPVITYIGTWDPLLVKQAILREKNRGGQVFYIHNRVETISQRASFLSNLLPGVRLGVAHGRMKEKELSRVMDKFIAKEIDVLLCTTIVESGLDIPSANTLIVDNSQDLGLAQLYQLRGRIGRREEQAFAFFMYPKEEVLTIEARERLEAIADLGEGLTGYELARRDLQIRGGGEILGLRQHGHMERVGFHLYCKMLEEEVRKIRGKEEESLQTHVDVRLPLSFPSHFMPQSSVRVAFFRRLLRSESLEEVYALEGEARDRFGKLPESMKFLFAIARVKLIGPKVGITSVRCTEEETLVWSKSKDIISRLPSKEWFYKSDGSIVGPGGYRGLPILDRALLSFLGMAKEEVK</sequence>